<dbReference type="Proteomes" id="UP001065298">
    <property type="component" value="Chromosome 7"/>
</dbReference>
<comment type="caution">
    <text evidence="1">The sequence shown here is derived from an EMBL/GenBank/DDBJ whole genome shotgun (WGS) entry which is preliminary data.</text>
</comment>
<evidence type="ECO:0000313" key="1">
    <source>
        <dbReference type="EMBL" id="KAI8663614.1"/>
    </source>
</evidence>
<proteinExistence type="predicted"/>
<protein>
    <submittedName>
        <fullName evidence="1">Uncharacterized protein</fullName>
    </submittedName>
</protein>
<gene>
    <name evidence="1" type="ORF">NCS57_00962900</name>
</gene>
<accession>A0ACC0QSN3</accession>
<evidence type="ECO:0000313" key="2">
    <source>
        <dbReference type="Proteomes" id="UP001065298"/>
    </source>
</evidence>
<keyword evidence="2" id="KW-1185">Reference proteome</keyword>
<sequence length="516" mass="58270">MAIIEQLRETFVRAATSWSPVLGQVSPATIVSGLVLVTVPLIVLYRLLLHPLAWVPGPKIAAVNGLWRTWRYAHGKWHEDILELHDKYGPVVRVAPNEVSIVDGPTMKKLYGHGKPALKTGWYHTWHNPGVDVMFFAELDPRLHSLKRKRVSAAYSMSSILEYEKYMQSSIALCLDKLSKYSRSGQIVDVSVWVQALAYDVVGELAFGETLGHLETETDVMGIREAIAQIFTLSGVLGHIWGQTMPFLHLVDLLKLDSPISKFMKYSSDKVMERQAAPKDALERKDLLNYFVKMKKFDGSGPADQKEILVETTNILAAGADTTSAGIRAALYYLGTHPEKLAKLRAAIDHFYDENNLDQPITYLQSQKVTYLGAVISETMRLFPSINFQLLRVVPQGGVTVGKHYIPAGYNVGISPLSQGRDPKLYGETRNDFIPERWEDPQQKSMLESYNMSFGGNGPRGCVGKNLALVEIYKFVAQFVRRFDFEFVNKEKPWEVSSMWSHNPVNMHMRLRERKL</sequence>
<reference evidence="1" key="1">
    <citation type="submission" date="2022-06" db="EMBL/GenBank/DDBJ databases">
        <title>Fusarium solani species complex genomes reveal bases of compartmentalisation and animal pathogenesis.</title>
        <authorList>
            <person name="Tsai I.J."/>
        </authorList>
    </citation>
    <scope>NUCLEOTIDE SEQUENCE</scope>
    <source>
        <strain evidence="1">Fu6.1</strain>
    </source>
</reference>
<dbReference type="EMBL" id="CM046509">
    <property type="protein sequence ID" value="KAI8663614.1"/>
    <property type="molecule type" value="Genomic_DNA"/>
</dbReference>
<name>A0ACC0QSN3_9HYPO</name>
<organism evidence="1 2">
    <name type="scientific">Fusarium keratoplasticum</name>
    <dbReference type="NCBI Taxonomy" id="1328300"/>
    <lineage>
        <taxon>Eukaryota</taxon>
        <taxon>Fungi</taxon>
        <taxon>Dikarya</taxon>
        <taxon>Ascomycota</taxon>
        <taxon>Pezizomycotina</taxon>
        <taxon>Sordariomycetes</taxon>
        <taxon>Hypocreomycetidae</taxon>
        <taxon>Hypocreales</taxon>
        <taxon>Nectriaceae</taxon>
        <taxon>Fusarium</taxon>
        <taxon>Fusarium solani species complex</taxon>
    </lineage>
</organism>